<evidence type="ECO:0000259" key="1">
    <source>
        <dbReference type="Pfam" id="PF13472"/>
    </source>
</evidence>
<evidence type="ECO:0000313" key="3">
    <source>
        <dbReference type="Proteomes" id="UP000697472"/>
    </source>
</evidence>
<accession>A0ABS2PUD8</accession>
<gene>
    <name evidence="2" type="ORF">JOC28_001252</name>
</gene>
<dbReference type="Pfam" id="PF13472">
    <property type="entry name" value="Lipase_GDSL_2"/>
    <property type="match status" value="1"/>
</dbReference>
<dbReference type="PANTHER" id="PTHR30383:SF5">
    <property type="entry name" value="SGNH HYDROLASE-TYPE ESTERASE DOMAIN-CONTAINING PROTEIN"/>
    <property type="match status" value="1"/>
</dbReference>
<dbReference type="EMBL" id="JAFBEH010000023">
    <property type="protein sequence ID" value="MBM7642952.1"/>
    <property type="molecule type" value="Genomic_DNA"/>
</dbReference>
<evidence type="ECO:0000313" key="2">
    <source>
        <dbReference type="EMBL" id="MBM7642952.1"/>
    </source>
</evidence>
<dbReference type="PANTHER" id="PTHR30383">
    <property type="entry name" value="THIOESTERASE 1/PROTEASE 1/LYSOPHOSPHOLIPASE L1"/>
    <property type="match status" value="1"/>
</dbReference>
<proteinExistence type="predicted"/>
<protein>
    <submittedName>
        <fullName evidence="2">Lysophospholipase L1-like esterase</fullName>
    </submittedName>
</protein>
<sequence>MIETGSDALTQYQEERLASFSKERRVENPIIFTGDSIVEFFPLKKFLGRDYPLLNRGIAGTDSVWLLEHFEEQVLDYQPEKLFISIGVNDIGRAYPVSDIVNRMAELIGQVQIFLPRTSLYIESVLPVNEAQAYSDKVKIRNNATIKDLNQRLASLPGIEFIDLYELLLDSKGQLAEIYTTDGLHLNQEGYARLAPALKAYIEN</sequence>
<organism evidence="2 3">
    <name type="scientific">Streptococcus loxodontisalivarius</name>
    <dbReference type="NCBI Taxonomy" id="1349415"/>
    <lineage>
        <taxon>Bacteria</taxon>
        <taxon>Bacillati</taxon>
        <taxon>Bacillota</taxon>
        <taxon>Bacilli</taxon>
        <taxon>Lactobacillales</taxon>
        <taxon>Streptococcaceae</taxon>
        <taxon>Streptococcus</taxon>
    </lineage>
</organism>
<name>A0ABS2PUD8_9STRE</name>
<dbReference type="SUPFAM" id="SSF52266">
    <property type="entry name" value="SGNH hydrolase"/>
    <property type="match status" value="1"/>
</dbReference>
<dbReference type="InterPro" id="IPR051532">
    <property type="entry name" value="Ester_Hydrolysis_Enzymes"/>
</dbReference>
<dbReference type="InterPro" id="IPR013830">
    <property type="entry name" value="SGNH_hydro"/>
</dbReference>
<dbReference type="RefSeq" id="WP_205009806.1">
    <property type="nucleotide sequence ID" value="NZ_JAFBEH010000023.1"/>
</dbReference>
<feature type="domain" description="SGNH hydrolase-type esterase" evidence="1">
    <location>
        <begin position="47"/>
        <end position="193"/>
    </location>
</feature>
<dbReference type="Gene3D" id="3.40.50.1110">
    <property type="entry name" value="SGNH hydrolase"/>
    <property type="match status" value="1"/>
</dbReference>
<reference evidence="2 3" key="1">
    <citation type="submission" date="2021-01" db="EMBL/GenBank/DDBJ databases">
        <title>Genomic Encyclopedia of Type Strains, Phase IV (KMG-IV): sequencing the most valuable type-strain genomes for metagenomic binning, comparative biology and taxonomic classification.</title>
        <authorList>
            <person name="Goeker M."/>
        </authorList>
    </citation>
    <scope>NUCLEOTIDE SEQUENCE [LARGE SCALE GENOMIC DNA]</scope>
    <source>
        <strain evidence="2 3">DSM 27382</strain>
    </source>
</reference>
<dbReference type="InterPro" id="IPR036514">
    <property type="entry name" value="SGNH_hydro_sf"/>
</dbReference>
<keyword evidence="3" id="KW-1185">Reference proteome</keyword>
<comment type="caution">
    <text evidence="2">The sequence shown here is derived from an EMBL/GenBank/DDBJ whole genome shotgun (WGS) entry which is preliminary data.</text>
</comment>
<dbReference type="CDD" id="cd01841">
    <property type="entry name" value="NnaC_like"/>
    <property type="match status" value="1"/>
</dbReference>
<dbReference type="Proteomes" id="UP000697472">
    <property type="component" value="Unassembled WGS sequence"/>
</dbReference>